<comment type="caution">
    <text evidence="1">The sequence shown here is derived from an EMBL/GenBank/DDBJ whole genome shotgun (WGS) entry which is preliminary data.</text>
</comment>
<dbReference type="AlphaFoldDB" id="A0A8S1DF05"/>
<dbReference type="Proteomes" id="UP000494165">
    <property type="component" value="Unassembled WGS sequence"/>
</dbReference>
<reference evidence="1 2" key="1">
    <citation type="submission" date="2020-04" db="EMBL/GenBank/DDBJ databases">
        <authorList>
            <person name="Alioto T."/>
            <person name="Alioto T."/>
            <person name="Gomez Garrido J."/>
        </authorList>
    </citation>
    <scope>NUCLEOTIDE SEQUENCE [LARGE SCALE GENOMIC DNA]</scope>
</reference>
<evidence type="ECO:0000313" key="1">
    <source>
        <dbReference type="EMBL" id="CAB3379726.1"/>
    </source>
</evidence>
<proteinExistence type="predicted"/>
<sequence length="204" mass="23884">MSKSIERQRPAILHPQKQFGGASSSFFQSSKLLNKIGSGSLCEMSYQKALCLICELPTADGAVSAVQVDKEKLQTWFLNVCEYELAEEIYDDDLICYFCLWHAEFQWKLEEMVDENLIWWPRNSEHLDDAAKELRKKYFEGKLEQCWVQLEIIELPRSKKKSTRRTSTRNQRNEKNSSAAFVERNLRDQKTTTLMFAMFTKSFL</sequence>
<dbReference type="EMBL" id="CADEPI010000193">
    <property type="protein sequence ID" value="CAB3379726.1"/>
    <property type="molecule type" value="Genomic_DNA"/>
</dbReference>
<organism evidence="1 2">
    <name type="scientific">Cloeon dipterum</name>
    <dbReference type="NCBI Taxonomy" id="197152"/>
    <lineage>
        <taxon>Eukaryota</taxon>
        <taxon>Metazoa</taxon>
        <taxon>Ecdysozoa</taxon>
        <taxon>Arthropoda</taxon>
        <taxon>Hexapoda</taxon>
        <taxon>Insecta</taxon>
        <taxon>Pterygota</taxon>
        <taxon>Palaeoptera</taxon>
        <taxon>Ephemeroptera</taxon>
        <taxon>Pisciforma</taxon>
        <taxon>Baetidae</taxon>
        <taxon>Cloeon</taxon>
    </lineage>
</organism>
<name>A0A8S1DF05_9INSE</name>
<evidence type="ECO:0000313" key="2">
    <source>
        <dbReference type="Proteomes" id="UP000494165"/>
    </source>
</evidence>
<protein>
    <submittedName>
        <fullName evidence="1">Uncharacterized protein</fullName>
    </submittedName>
</protein>
<keyword evidence="2" id="KW-1185">Reference proteome</keyword>
<gene>
    <name evidence="1" type="ORF">CLODIP_2_CD14592</name>
</gene>
<accession>A0A8S1DF05</accession>